<dbReference type="PANTHER" id="PTHR11533:SF174">
    <property type="entry name" value="PUROMYCIN-SENSITIVE AMINOPEPTIDASE-RELATED"/>
    <property type="match status" value="1"/>
</dbReference>
<gene>
    <name evidence="2" type="ORF">AVDCRST_MAG89-1294</name>
</gene>
<dbReference type="GO" id="GO:0005737">
    <property type="term" value="C:cytoplasm"/>
    <property type="evidence" value="ECO:0007669"/>
    <property type="project" value="TreeGrafter"/>
</dbReference>
<dbReference type="AlphaFoldDB" id="A0A6J4KS11"/>
<dbReference type="EC" id="3.4.11.2" evidence="2"/>
<reference evidence="2" key="1">
    <citation type="submission" date="2020-02" db="EMBL/GenBank/DDBJ databases">
        <authorList>
            <person name="Meier V. D."/>
        </authorList>
    </citation>
    <scope>NUCLEOTIDE SEQUENCE</scope>
    <source>
        <strain evidence="2">AVDCRST_MAG89</strain>
    </source>
</reference>
<dbReference type="InterPro" id="IPR001930">
    <property type="entry name" value="Peptidase_M1"/>
</dbReference>
<feature type="domain" description="Aminopeptidase N-like N-terminal" evidence="1">
    <location>
        <begin position="76"/>
        <end position="189"/>
    </location>
</feature>
<dbReference type="InterPro" id="IPR045357">
    <property type="entry name" value="Aminopeptidase_N-like_N"/>
</dbReference>
<dbReference type="Gene3D" id="2.60.40.1730">
    <property type="entry name" value="tricorn interacting facor f3 domain"/>
    <property type="match status" value="1"/>
</dbReference>
<evidence type="ECO:0000259" key="1">
    <source>
        <dbReference type="Pfam" id="PF17900"/>
    </source>
</evidence>
<dbReference type="InterPro" id="IPR050344">
    <property type="entry name" value="Peptidase_M1_aminopeptidases"/>
</dbReference>
<dbReference type="GO" id="GO:0016020">
    <property type="term" value="C:membrane"/>
    <property type="evidence" value="ECO:0007669"/>
    <property type="project" value="TreeGrafter"/>
</dbReference>
<dbReference type="GO" id="GO:0006508">
    <property type="term" value="P:proteolysis"/>
    <property type="evidence" value="ECO:0007669"/>
    <property type="project" value="InterPro"/>
</dbReference>
<proteinExistence type="predicted"/>
<feature type="non-terminal residue" evidence="2">
    <location>
        <position position="264"/>
    </location>
</feature>
<accession>A0A6J4KS11</accession>
<dbReference type="SUPFAM" id="SSF63737">
    <property type="entry name" value="Leukotriene A4 hydrolase N-terminal domain"/>
    <property type="match status" value="1"/>
</dbReference>
<dbReference type="GO" id="GO:0043171">
    <property type="term" value="P:peptide catabolic process"/>
    <property type="evidence" value="ECO:0007669"/>
    <property type="project" value="TreeGrafter"/>
</dbReference>
<dbReference type="PRINTS" id="PR00756">
    <property type="entry name" value="ALADIPTASE"/>
</dbReference>
<sequence>MQPGVSLELARHRAATIAKVQYDLALDVTGRDRAPGTLTLRFERGANAGDLVVDFRGPVLDSVSANGAPVTDYTWEQGHILVPARHLRIGANTLSFRFAAAIAPAGASIIRYDDSTDSTRYLYTLLVPADANQLFPSFDQPDLKGVFRTEIVAPAGWRVLANGPVADSAPVPGGVRWRFAPTEPISTYLAAFAAGPWKIHGDSAMRLYARASVAPRVDADTLIRINREAARWLEGYFAMQFPFAKMDALLAPAFPFGGMEHVGA</sequence>
<dbReference type="GO" id="GO:0070006">
    <property type="term" value="F:metalloaminopeptidase activity"/>
    <property type="evidence" value="ECO:0007669"/>
    <property type="project" value="TreeGrafter"/>
</dbReference>
<dbReference type="GO" id="GO:0016285">
    <property type="term" value="F:alanyl aminopeptidase activity"/>
    <property type="evidence" value="ECO:0007669"/>
    <property type="project" value="UniProtKB-EC"/>
</dbReference>
<dbReference type="EMBL" id="CADCTV010000285">
    <property type="protein sequence ID" value="CAA9313804.1"/>
    <property type="molecule type" value="Genomic_DNA"/>
</dbReference>
<keyword evidence="2" id="KW-0378">Hydrolase</keyword>
<dbReference type="PANTHER" id="PTHR11533">
    <property type="entry name" value="PROTEASE M1 ZINC METALLOPROTEASE"/>
    <property type="match status" value="1"/>
</dbReference>
<dbReference type="SUPFAM" id="SSF55486">
    <property type="entry name" value="Metalloproteases ('zincins'), catalytic domain"/>
    <property type="match status" value="1"/>
</dbReference>
<organism evidence="2">
    <name type="scientific">uncultured Gemmatimonadota bacterium</name>
    <dbReference type="NCBI Taxonomy" id="203437"/>
    <lineage>
        <taxon>Bacteria</taxon>
        <taxon>Pseudomonadati</taxon>
        <taxon>Gemmatimonadota</taxon>
        <taxon>environmental samples</taxon>
    </lineage>
</organism>
<dbReference type="GO" id="GO:0005615">
    <property type="term" value="C:extracellular space"/>
    <property type="evidence" value="ECO:0007669"/>
    <property type="project" value="TreeGrafter"/>
</dbReference>
<dbReference type="GO" id="GO:0042277">
    <property type="term" value="F:peptide binding"/>
    <property type="evidence" value="ECO:0007669"/>
    <property type="project" value="TreeGrafter"/>
</dbReference>
<keyword evidence="2" id="KW-0645">Protease</keyword>
<protein>
    <submittedName>
        <fullName evidence="2">Membrane alanine aminopeptidase N</fullName>
        <ecNumber evidence="2">3.4.11.2</ecNumber>
    </submittedName>
</protein>
<dbReference type="GO" id="GO:0008270">
    <property type="term" value="F:zinc ion binding"/>
    <property type="evidence" value="ECO:0007669"/>
    <property type="project" value="TreeGrafter"/>
</dbReference>
<dbReference type="Gene3D" id="3.30.2010.30">
    <property type="match status" value="1"/>
</dbReference>
<dbReference type="InterPro" id="IPR042097">
    <property type="entry name" value="Aminopeptidase_N-like_N_sf"/>
</dbReference>
<evidence type="ECO:0000313" key="2">
    <source>
        <dbReference type="EMBL" id="CAA9313804.1"/>
    </source>
</evidence>
<dbReference type="Pfam" id="PF17900">
    <property type="entry name" value="Peptidase_M1_N"/>
    <property type="match status" value="1"/>
</dbReference>
<name>A0A6J4KS11_9BACT</name>
<keyword evidence="2" id="KW-0031">Aminopeptidase</keyword>